<organism evidence="3 4">
    <name type="scientific">Podospora didyma</name>
    <dbReference type="NCBI Taxonomy" id="330526"/>
    <lineage>
        <taxon>Eukaryota</taxon>
        <taxon>Fungi</taxon>
        <taxon>Dikarya</taxon>
        <taxon>Ascomycota</taxon>
        <taxon>Pezizomycotina</taxon>
        <taxon>Sordariomycetes</taxon>
        <taxon>Sordariomycetidae</taxon>
        <taxon>Sordariales</taxon>
        <taxon>Podosporaceae</taxon>
        <taxon>Podospora</taxon>
    </lineage>
</organism>
<feature type="chain" id="PRO_5041933451" evidence="2">
    <location>
        <begin position="27"/>
        <end position="243"/>
    </location>
</feature>
<proteinExistence type="predicted"/>
<gene>
    <name evidence="3" type="ORF">B0H63DRAFT_506779</name>
</gene>
<sequence>MPAPAKHWFFMALAFTVLQPILDITAGGYQYQDVGIPTVYKSGNLTMVNMLHNLLEIPLQFTITGVQYANYTFAQKALAATPGMSTAFALPEEMATRAIAGSSSQRLVIQTWTGALFISNTTALFMLVVFGIWQILRLPEPVPIMSGITEIDMLNLARRIEVHKLARFKGNSGEQEHLILAEFTGVINAASSLDIVRKLREVRVLHRKLVTGGEETWPPFAGTLSLATRTVIKTVALLNKPKI</sequence>
<accession>A0AAE0P8J0</accession>
<dbReference type="AlphaFoldDB" id="A0AAE0P8J0"/>
<name>A0AAE0P8J0_9PEZI</name>
<keyword evidence="4" id="KW-1185">Reference proteome</keyword>
<reference evidence="3" key="2">
    <citation type="submission" date="2023-06" db="EMBL/GenBank/DDBJ databases">
        <authorList>
            <consortium name="Lawrence Berkeley National Laboratory"/>
            <person name="Haridas S."/>
            <person name="Hensen N."/>
            <person name="Bonometti L."/>
            <person name="Westerberg I."/>
            <person name="Brannstrom I.O."/>
            <person name="Guillou S."/>
            <person name="Cros-Aarteil S."/>
            <person name="Calhoun S."/>
            <person name="Kuo A."/>
            <person name="Mondo S."/>
            <person name="Pangilinan J."/>
            <person name="Riley R."/>
            <person name="LaButti K."/>
            <person name="Andreopoulos B."/>
            <person name="Lipzen A."/>
            <person name="Chen C."/>
            <person name="Yanf M."/>
            <person name="Daum C."/>
            <person name="Ng V."/>
            <person name="Clum A."/>
            <person name="Steindorff A."/>
            <person name="Ohm R."/>
            <person name="Martin F."/>
            <person name="Silar P."/>
            <person name="Natvig D."/>
            <person name="Lalanne C."/>
            <person name="Gautier V."/>
            <person name="Ament-velasquez S.L."/>
            <person name="Kruys A."/>
            <person name="Hutchinson M.I."/>
            <person name="Powell A.J."/>
            <person name="Barry K."/>
            <person name="Miller A.N."/>
            <person name="Grigoriev I.V."/>
            <person name="Debuchy R."/>
            <person name="Gladieux P."/>
            <person name="Thoren M.H."/>
            <person name="Johannesson H."/>
        </authorList>
    </citation>
    <scope>NUCLEOTIDE SEQUENCE</scope>
    <source>
        <strain evidence="3">CBS 232.78</strain>
    </source>
</reference>
<evidence type="ECO:0000313" key="3">
    <source>
        <dbReference type="EMBL" id="KAK3395285.1"/>
    </source>
</evidence>
<dbReference type="EMBL" id="JAULSW010000001">
    <property type="protein sequence ID" value="KAK3395285.1"/>
    <property type="molecule type" value="Genomic_DNA"/>
</dbReference>
<evidence type="ECO:0000256" key="2">
    <source>
        <dbReference type="SAM" id="SignalP"/>
    </source>
</evidence>
<comment type="caution">
    <text evidence="3">The sequence shown here is derived from an EMBL/GenBank/DDBJ whole genome shotgun (WGS) entry which is preliminary data.</text>
</comment>
<evidence type="ECO:0000313" key="4">
    <source>
        <dbReference type="Proteomes" id="UP001285441"/>
    </source>
</evidence>
<keyword evidence="2" id="KW-0732">Signal</keyword>
<feature type="transmembrane region" description="Helical" evidence="1">
    <location>
        <begin position="112"/>
        <end position="136"/>
    </location>
</feature>
<keyword evidence="1" id="KW-1133">Transmembrane helix</keyword>
<dbReference type="Proteomes" id="UP001285441">
    <property type="component" value="Unassembled WGS sequence"/>
</dbReference>
<keyword evidence="1" id="KW-0472">Membrane</keyword>
<feature type="signal peptide" evidence="2">
    <location>
        <begin position="1"/>
        <end position="26"/>
    </location>
</feature>
<reference evidence="3" key="1">
    <citation type="journal article" date="2023" name="Mol. Phylogenet. Evol.">
        <title>Genome-scale phylogeny and comparative genomics of the fungal order Sordariales.</title>
        <authorList>
            <person name="Hensen N."/>
            <person name="Bonometti L."/>
            <person name="Westerberg I."/>
            <person name="Brannstrom I.O."/>
            <person name="Guillou S."/>
            <person name="Cros-Aarteil S."/>
            <person name="Calhoun S."/>
            <person name="Haridas S."/>
            <person name="Kuo A."/>
            <person name="Mondo S."/>
            <person name="Pangilinan J."/>
            <person name="Riley R."/>
            <person name="LaButti K."/>
            <person name="Andreopoulos B."/>
            <person name="Lipzen A."/>
            <person name="Chen C."/>
            <person name="Yan M."/>
            <person name="Daum C."/>
            <person name="Ng V."/>
            <person name="Clum A."/>
            <person name="Steindorff A."/>
            <person name="Ohm R.A."/>
            <person name="Martin F."/>
            <person name="Silar P."/>
            <person name="Natvig D.O."/>
            <person name="Lalanne C."/>
            <person name="Gautier V."/>
            <person name="Ament-Velasquez S.L."/>
            <person name="Kruys A."/>
            <person name="Hutchinson M.I."/>
            <person name="Powell A.J."/>
            <person name="Barry K."/>
            <person name="Miller A.N."/>
            <person name="Grigoriev I.V."/>
            <person name="Debuchy R."/>
            <person name="Gladieux P."/>
            <person name="Hiltunen Thoren M."/>
            <person name="Johannesson H."/>
        </authorList>
    </citation>
    <scope>NUCLEOTIDE SEQUENCE</scope>
    <source>
        <strain evidence="3">CBS 232.78</strain>
    </source>
</reference>
<keyword evidence="1" id="KW-0812">Transmembrane</keyword>
<evidence type="ECO:0000256" key="1">
    <source>
        <dbReference type="SAM" id="Phobius"/>
    </source>
</evidence>
<protein>
    <submittedName>
        <fullName evidence="3">Uncharacterized protein</fullName>
    </submittedName>
</protein>